<dbReference type="InterPro" id="IPR025444">
    <property type="entry name" value="Monooxy_af470"/>
</dbReference>
<proteinExistence type="predicted"/>
<dbReference type="RefSeq" id="WP_204910380.1">
    <property type="nucleotide sequence ID" value="NZ_BAAAYR010000002.1"/>
</dbReference>
<evidence type="ECO:0000313" key="2">
    <source>
        <dbReference type="Proteomes" id="UP001500767"/>
    </source>
</evidence>
<evidence type="ECO:0000313" key="1">
    <source>
        <dbReference type="EMBL" id="GAA3567821.1"/>
    </source>
</evidence>
<comment type="caution">
    <text evidence="1">The sequence shown here is derived from an EMBL/GenBank/DDBJ whole genome shotgun (WGS) entry which is preliminary data.</text>
</comment>
<accession>A0ABP6XJN6</accession>
<dbReference type="Proteomes" id="UP001500767">
    <property type="component" value="Unassembled WGS sequence"/>
</dbReference>
<keyword evidence="2" id="KW-1185">Reference proteome</keyword>
<dbReference type="Pfam" id="PF13826">
    <property type="entry name" value="Monooxy_af470-like"/>
    <property type="match status" value="1"/>
</dbReference>
<dbReference type="EMBL" id="BAAAYR010000002">
    <property type="protein sequence ID" value="GAA3567821.1"/>
    <property type="molecule type" value="Genomic_DNA"/>
</dbReference>
<name>A0ABP6XJN6_9ACTN</name>
<reference evidence="2" key="1">
    <citation type="journal article" date="2019" name="Int. J. Syst. Evol. Microbiol.">
        <title>The Global Catalogue of Microorganisms (GCM) 10K type strain sequencing project: providing services to taxonomists for standard genome sequencing and annotation.</title>
        <authorList>
            <consortium name="The Broad Institute Genomics Platform"/>
            <consortium name="The Broad Institute Genome Sequencing Center for Infectious Disease"/>
            <person name="Wu L."/>
            <person name="Ma J."/>
        </authorList>
    </citation>
    <scope>NUCLEOTIDE SEQUENCE [LARGE SCALE GENOMIC DNA]</scope>
    <source>
        <strain evidence="2">JCM 16540</strain>
    </source>
</reference>
<gene>
    <name evidence="1" type="ORF">GCM10022197_25010</name>
</gene>
<organism evidence="1 2">
    <name type="scientific">Microlunatus spumicola</name>
    <dbReference type="NCBI Taxonomy" id="81499"/>
    <lineage>
        <taxon>Bacteria</taxon>
        <taxon>Bacillati</taxon>
        <taxon>Actinomycetota</taxon>
        <taxon>Actinomycetes</taxon>
        <taxon>Propionibacteriales</taxon>
        <taxon>Propionibacteriaceae</taxon>
        <taxon>Microlunatus</taxon>
    </lineage>
</organism>
<evidence type="ECO:0008006" key="3">
    <source>
        <dbReference type="Google" id="ProtNLM"/>
    </source>
</evidence>
<sequence length="164" mass="18037">MAAINPGRMTHAHDGSLVVFHIGMRVNRPWRPDLWMPVFAAMPRMLAELTADPDSGLLGHHIVLEPLSPWIVQWWESTEKLYAYARNPDAVHRPAWTEFNARARKAPGAVGIWHETYVVERAESMYVGVPPTGLGRATATVPVGRNADRAAARLAAGSTTRPAA</sequence>
<protein>
    <recommendedName>
        <fullName evidence="3">DUF4188 domain-containing protein</fullName>
    </recommendedName>
</protein>